<sequence>MKNRTLSAFLVSTVFLTATATVTKVSANDSTDSQIAQQNPTISSAQSASAQAQAQVDSL</sequence>
<accession>A0ABV9JF24</accession>
<comment type="caution">
    <text evidence="3">The sequence shown here is derived from an EMBL/GenBank/DDBJ whole genome shotgun (WGS) entry which is preliminary data.</text>
</comment>
<evidence type="ECO:0000256" key="1">
    <source>
        <dbReference type="SAM" id="MobiDB-lite"/>
    </source>
</evidence>
<feature type="compositionally biased region" description="Polar residues" evidence="1">
    <location>
        <begin position="28"/>
        <end position="42"/>
    </location>
</feature>
<keyword evidence="4" id="KW-1185">Reference proteome</keyword>
<reference evidence="4" key="1">
    <citation type="journal article" date="2019" name="Int. J. Syst. Evol. Microbiol.">
        <title>The Global Catalogue of Microorganisms (GCM) 10K type strain sequencing project: providing services to taxonomists for standard genome sequencing and annotation.</title>
        <authorList>
            <consortium name="The Broad Institute Genomics Platform"/>
            <consortium name="The Broad Institute Genome Sequencing Center for Infectious Disease"/>
            <person name="Wu L."/>
            <person name="Ma J."/>
        </authorList>
    </citation>
    <scope>NUCLEOTIDE SEQUENCE [LARGE SCALE GENOMIC DNA]</scope>
    <source>
        <strain evidence="4">CCUG 63287</strain>
    </source>
</reference>
<feature type="chain" id="PRO_5047342686" evidence="2">
    <location>
        <begin position="21"/>
        <end position="59"/>
    </location>
</feature>
<evidence type="ECO:0000313" key="3">
    <source>
        <dbReference type="EMBL" id="MFC4653103.1"/>
    </source>
</evidence>
<protein>
    <submittedName>
        <fullName evidence="3">Uncharacterized protein</fullName>
    </submittedName>
</protein>
<dbReference type="EMBL" id="JBHSGD010000008">
    <property type="protein sequence ID" value="MFC4653103.1"/>
    <property type="molecule type" value="Genomic_DNA"/>
</dbReference>
<keyword evidence="2" id="KW-0732">Signal</keyword>
<dbReference type="RefSeq" id="WP_244842824.1">
    <property type="nucleotide sequence ID" value="NZ_BOVQ01000006.1"/>
</dbReference>
<dbReference type="Proteomes" id="UP001595987">
    <property type="component" value="Unassembled WGS sequence"/>
</dbReference>
<proteinExistence type="predicted"/>
<name>A0ABV9JF24_9LACT</name>
<gene>
    <name evidence="3" type="ORF">ACFO26_09325</name>
</gene>
<feature type="signal peptide" evidence="2">
    <location>
        <begin position="1"/>
        <end position="20"/>
    </location>
</feature>
<feature type="region of interest" description="Disordered" evidence="1">
    <location>
        <begin position="28"/>
        <end position="59"/>
    </location>
</feature>
<evidence type="ECO:0000256" key="2">
    <source>
        <dbReference type="SAM" id="SignalP"/>
    </source>
</evidence>
<evidence type="ECO:0000313" key="4">
    <source>
        <dbReference type="Proteomes" id="UP001595987"/>
    </source>
</evidence>
<feature type="compositionally biased region" description="Low complexity" evidence="1">
    <location>
        <begin position="43"/>
        <end position="59"/>
    </location>
</feature>
<organism evidence="3 4">
    <name type="scientific">Lactococcus nasutitermitis</name>
    <dbReference type="NCBI Taxonomy" id="1652957"/>
    <lineage>
        <taxon>Bacteria</taxon>
        <taxon>Bacillati</taxon>
        <taxon>Bacillota</taxon>
        <taxon>Bacilli</taxon>
        <taxon>Lactobacillales</taxon>
        <taxon>Streptococcaceae</taxon>
        <taxon>Lactococcus</taxon>
    </lineage>
</organism>